<dbReference type="CDD" id="cd01744">
    <property type="entry name" value="GATase1_CPSase"/>
    <property type="match status" value="1"/>
</dbReference>
<evidence type="ECO:0000256" key="2">
    <source>
        <dbReference type="ARBA" id="ARBA00007800"/>
    </source>
</evidence>
<dbReference type="Proteomes" id="UP000700732">
    <property type="component" value="Unassembled WGS sequence"/>
</dbReference>
<evidence type="ECO:0000256" key="6">
    <source>
        <dbReference type="ARBA" id="ARBA00022962"/>
    </source>
</evidence>
<feature type="binding site" evidence="8">
    <location>
        <position position="262"/>
    </location>
    <ligand>
        <name>L-glutamine</name>
        <dbReference type="ChEBI" id="CHEBI:58359"/>
    </ligand>
</feature>
<evidence type="ECO:0000313" key="11">
    <source>
        <dbReference type="Proteomes" id="UP000700732"/>
    </source>
</evidence>
<dbReference type="PANTHER" id="PTHR43418">
    <property type="entry name" value="MULTIFUNCTIONAL TRYPTOPHAN BIOSYNTHESIS PROTEIN-RELATED"/>
    <property type="match status" value="1"/>
</dbReference>
<dbReference type="PRINTS" id="PR00096">
    <property type="entry name" value="GATASE"/>
</dbReference>
<dbReference type="EMBL" id="VFIA01000004">
    <property type="protein sequence ID" value="MBC3790363.1"/>
    <property type="molecule type" value="Genomic_DNA"/>
</dbReference>
<dbReference type="PRINTS" id="PR00097">
    <property type="entry name" value="ANTSNTHASEII"/>
</dbReference>
<feature type="binding site" evidence="8">
    <location>
        <position position="259"/>
    </location>
    <ligand>
        <name>L-glutamine</name>
        <dbReference type="ChEBI" id="CHEBI:58359"/>
    </ligand>
</feature>
<dbReference type="RefSeq" id="WP_186736202.1">
    <property type="nucleotide sequence ID" value="NZ_VFIA01000004.1"/>
</dbReference>
<comment type="function">
    <text evidence="8">Small subunit of the glutamine-dependent carbamoyl phosphate synthetase (CPSase). CPSase catalyzes the formation of carbamoyl phosphate from the ammonia moiety of glutamine, carbonate, and phosphate donated by ATP, constituting the first step of 2 biosynthetic pathways, one leading to arginine and/or urea and the other to pyrimidine nucleotides. The small subunit (glutamine amidotransferase) binds and cleaves glutamine to supply the large subunit with the substrate ammonia.</text>
</comment>
<dbReference type="PANTHER" id="PTHR43418:SF7">
    <property type="entry name" value="CARBAMOYL-PHOSPHATE SYNTHASE SMALL CHAIN"/>
    <property type="match status" value="1"/>
</dbReference>
<feature type="binding site" evidence="8">
    <location>
        <position position="232"/>
    </location>
    <ligand>
        <name>L-glutamine</name>
        <dbReference type="ChEBI" id="CHEBI:58359"/>
    </ligand>
</feature>
<evidence type="ECO:0000256" key="3">
    <source>
        <dbReference type="ARBA" id="ARBA00022598"/>
    </source>
</evidence>
<dbReference type="NCBIfam" id="NF009475">
    <property type="entry name" value="PRK12838.1"/>
    <property type="match status" value="1"/>
</dbReference>
<dbReference type="InterPro" id="IPR050472">
    <property type="entry name" value="Anth_synth/Amidotransfase"/>
</dbReference>
<evidence type="ECO:0000256" key="8">
    <source>
        <dbReference type="HAMAP-Rule" id="MF_01209"/>
    </source>
</evidence>
<feature type="active site" evidence="8">
    <location>
        <position position="346"/>
    </location>
</feature>
<dbReference type="SUPFAM" id="SSF52021">
    <property type="entry name" value="Carbamoyl phosphate synthetase, small subunit N-terminal domain"/>
    <property type="match status" value="1"/>
</dbReference>
<keyword evidence="8" id="KW-0055">Arginine biosynthesis</keyword>
<evidence type="ECO:0000256" key="5">
    <source>
        <dbReference type="ARBA" id="ARBA00022840"/>
    </source>
</evidence>
<evidence type="ECO:0000256" key="7">
    <source>
        <dbReference type="ARBA" id="ARBA00048816"/>
    </source>
</evidence>
<dbReference type="Pfam" id="PF00988">
    <property type="entry name" value="CPSase_sm_chain"/>
    <property type="match status" value="1"/>
</dbReference>
<dbReference type="InterPro" id="IPR017926">
    <property type="entry name" value="GATASE"/>
</dbReference>
<comment type="similarity">
    <text evidence="2 8">Belongs to the CarA family.</text>
</comment>
<dbReference type="EC" id="6.3.5.5" evidence="8"/>
<dbReference type="Gene3D" id="3.50.30.20">
    <property type="entry name" value="Carbamoyl-phosphate synthase small subunit, N-terminal domain"/>
    <property type="match status" value="1"/>
</dbReference>
<evidence type="ECO:0000259" key="9">
    <source>
        <dbReference type="SMART" id="SM01097"/>
    </source>
</evidence>
<keyword evidence="4 8" id="KW-0547">Nucleotide-binding</keyword>
<keyword evidence="3 8" id="KW-0436">Ligase</keyword>
<protein>
    <recommendedName>
        <fullName evidence="8">Carbamoyl phosphate synthase small chain</fullName>
        <ecNumber evidence="8">6.3.5.5</ecNumber>
    </recommendedName>
    <alternativeName>
        <fullName evidence="8">Carbamoyl phosphate synthetase glutamine chain</fullName>
    </alternativeName>
</protein>
<comment type="subunit">
    <text evidence="8">Composed of two chains; the small (or glutamine) chain promotes the hydrolysis of glutamine to ammonia, which is used by the large (or ammonia) chain to synthesize carbamoyl phosphate. Tetramer of heterodimers (alpha,beta)4.</text>
</comment>
<sequence length="367" mass="40330">MKHTQQPEALLVLQDGSVFRGLALGKIGTAGGEICFNTGMTGYQEIYTDPSYYGQVIINTTSHIGNYGVLNNAEQESSGVKIRGMVCNFFSNIHSRYTADGSLQDYFDRAGIVGIHGVDTRQLVRYIRSKGVMNCIISSEILDPAVLLARLNEVPDMAGLELSSEVCTTEAYEEGNPEADLRVAVLDLGVKRSILSNFNERGVFCKVFPAKTPYADLAAWKPNGYFIANGPGDPAAMPYAVETVKQVLDEEKPVFGICLGHQILSLASGISTYKMHNGHRGLNHPVKNLITGHCEVTSQNHGFAVQAEEVMDHSNVELTHINLNDKTIEGIRRKDKPAFSVQYHPESSPGPHDSRYLFDQFVGMMKE</sequence>
<organism evidence="10 11">
    <name type="scientific">Spirosoma utsteinense</name>
    <dbReference type="NCBI Taxonomy" id="2585773"/>
    <lineage>
        <taxon>Bacteria</taxon>
        <taxon>Pseudomonadati</taxon>
        <taxon>Bacteroidota</taxon>
        <taxon>Cytophagia</taxon>
        <taxon>Cytophagales</taxon>
        <taxon>Cytophagaceae</taxon>
        <taxon>Spirosoma</taxon>
    </lineage>
</organism>
<keyword evidence="11" id="KW-1185">Reference proteome</keyword>
<reference evidence="10 11" key="1">
    <citation type="submission" date="2019-06" db="EMBL/GenBank/DDBJ databases">
        <title>Spirosoma utsteinense sp. nov. isolated from Antarctic ice-free soils.</title>
        <authorList>
            <person name="Tahon G."/>
        </authorList>
    </citation>
    <scope>NUCLEOTIDE SEQUENCE [LARGE SCALE GENOMIC DNA]</scope>
    <source>
        <strain evidence="10 11">LMG 31447</strain>
    </source>
</reference>
<comment type="catalytic activity">
    <reaction evidence="7 8">
        <text>hydrogencarbonate + L-glutamine + 2 ATP + H2O = carbamoyl phosphate + L-glutamate + 2 ADP + phosphate + 2 H(+)</text>
        <dbReference type="Rhea" id="RHEA:18633"/>
        <dbReference type="ChEBI" id="CHEBI:15377"/>
        <dbReference type="ChEBI" id="CHEBI:15378"/>
        <dbReference type="ChEBI" id="CHEBI:17544"/>
        <dbReference type="ChEBI" id="CHEBI:29985"/>
        <dbReference type="ChEBI" id="CHEBI:30616"/>
        <dbReference type="ChEBI" id="CHEBI:43474"/>
        <dbReference type="ChEBI" id="CHEBI:58228"/>
        <dbReference type="ChEBI" id="CHEBI:58359"/>
        <dbReference type="ChEBI" id="CHEBI:456216"/>
        <dbReference type="EC" id="6.3.5.5"/>
    </reaction>
</comment>
<evidence type="ECO:0000313" key="10">
    <source>
        <dbReference type="EMBL" id="MBC3790363.1"/>
    </source>
</evidence>
<keyword evidence="8" id="KW-0028">Amino-acid biosynthesis</keyword>
<dbReference type="SMART" id="SM01097">
    <property type="entry name" value="CPSase_sm_chain"/>
    <property type="match status" value="1"/>
</dbReference>
<dbReference type="SUPFAM" id="SSF52317">
    <property type="entry name" value="Class I glutamine amidotransferase-like"/>
    <property type="match status" value="1"/>
</dbReference>
<evidence type="ECO:0000256" key="4">
    <source>
        <dbReference type="ARBA" id="ARBA00022741"/>
    </source>
</evidence>
<dbReference type="InterPro" id="IPR029062">
    <property type="entry name" value="Class_I_gatase-like"/>
</dbReference>
<keyword evidence="5 8" id="KW-0067">ATP-binding</keyword>
<comment type="pathway">
    <text evidence="1 8">Amino-acid biosynthesis; L-arginine biosynthesis; carbamoyl phosphate from bicarbonate: step 1/1.</text>
</comment>
<dbReference type="InterPro" id="IPR006274">
    <property type="entry name" value="CarbamoylP_synth_ssu"/>
</dbReference>
<evidence type="ECO:0000256" key="1">
    <source>
        <dbReference type="ARBA" id="ARBA00005077"/>
    </source>
</evidence>
<dbReference type="InterPro" id="IPR035686">
    <property type="entry name" value="CPSase_GATase1"/>
</dbReference>
<dbReference type="NCBIfam" id="TIGR01368">
    <property type="entry name" value="CPSaseIIsmall"/>
    <property type="match status" value="1"/>
</dbReference>
<keyword evidence="6 8" id="KW-0315">Glutamine amidotransferase</keyword>
<keyword evidence="8" id="KW-0665">Pyrimidine biosynthesis</keyword>
<feature type="domain" description="Carbamoyl-phosphate synthase small subunit N-terminal" evidence="9">
    <location>
        <begin position="7"/>
        <end position="138"/>
    </location>
</feature>
<gene>
    <name evidence="8" type="primary">carA</name>
    <name evidence="10" type="ORF">FH603_850</name>
</gene>
<feature type="active site" description="Nucleophile" evidence="8">
    <location>
        <position position="258"/>
    </location>
</feature>
<name>A0ABR6W2I4_9BACT</name>
<comment type="catalytic activity">
    <reaction evidence="8">
        <text>L-glutamine + H2O = L-glutamate + NH4(+)</text>
        <dbReference type="Rhea" id="RHEA:15889"/>
        <dbReference type="ChEBI" id="CHEBI:15377"/>
        <dbReference type="ChEBI" id="CHEBI:28938"/>
        <dbReference type="ChEBI" id="CHEBI:29985"/>
        <dbReference type="ChEBI" id="CHEBI:58359"/>
    </reaction>
</comment>
<dbReference type="PROSITE" id="PS51273">
    <property type="entry name" value="GATASE_TYPE_1"/>
    <property type="match status" value="1"/>
</dbReference>
<dbReference type="InterPro" id="IPR036480">
    <property type="entry name" value="CarbP_synth_ssu_N_sf"/>
</dbReference>
<dbReference type="HAMAP" id="MF_01209">
    <property type="entry name" value="CPSase_S_chain"/>
    <property type="match status" value="1"/>
</dbReference>
<feature type="binding site" evidence="8">
    <location>
        <position position="300"/>
    </location>
    <ligand>
        <name>L-glutamine</name>
        <dbReference type="ChEBI" id="CHEBI:58359"/>
    </ligand>
</feature>
<feature type="region of interest" description="CPSase" evidence="8">
    <location>
        <begin position="1"/>
        <end position="181"/>
    </location>
</feature>
<dbReference type="Pfam" id="PF00117">
    <property type="entry name" value="GATase"/>
    <property type="match status" value="1"/>
</dbReference>
<comment type="caution">
    <text evidence="10">The sequence shown here is derived from an EMBL/GenBank/DDBJ whole genome shotgun (WGS) entry which is preliminary data.</text>
</comment>
<feature type="binding site" evidence="8">
    <location>
        <position position="51"/>
    </location>
    <ligand>
        <name>L-glutamine</name>
        <dbReference type="ChEBI" id="CHEBI:58359"/>
    </ligand>
</feature>
<accession>A0ABR6W2I4</accession>
<feature type="binding site" evidence="8">
    <location>
        <position position="302"/>
    </location>
    <ligand>
        <name>L-glutamine</name>
        <dbReference type="ChEBI" id="CHEBI:58359"/>
    </ligand>
</feature>
<feature type="active site" evidence="8">
    <location>
        <position position="344"/>
    </location>
</feature>
<dbReference type="PRINTS" id="PR00099">
    <property type="entry name" value="CPSGATASE"/>
</dbReference>
<comment type="pathway">
    <text evidence="8">Pyrimidine metabolism; UMP biosynthesis via de novo pathway; (S)-dihydroorotate from bicarbonate: step 1/3.</text>
</comment>
<feature type="binding site" evidence="8">
    <location>
        <position position="230"/>
    </location>
    <ligand>
        <name>L-glutamine</name>
        <dbReference type="ChEBI" id="CHEBI:58359"/>
    </ligand>
</feature>
<dbReference type="Gene3D" id="3.40.50.880">
    <property type="match status" value="1"/>
</dbReference>
<proteinExistence type="inferred from homology"/>
<feature type="binding site" evidence="8">
    <location>
        <position position="303"/>
    </location>
    <ligand>
        <name>L-glutamine</name>
        <dbReference type="ChEBI" id="CHEBI:58359"/>
    </ligand>
</feature>
<dbReference type="InterPro" id="IPR002474">
    <property type="entry name" value="CarbamoylP_synth_ssu_N"/>
</dbReference>